<protein>
    <recommendedName>
        <fullName evidence="2">Biotin transporter</fullName>
    </recommendedName>
</protein>
<dbReference type="InterPro" id="IPR003784">
    <property type="entry name" value="BioY"/>
</dbReference>
<evidence type="ECO:0000256" key="2">
    <source>
        <dbReference type="PIRNR" id="PIRNR016661"/>
    </source>
</evidence>
<keyword evidence="3" id="KW-0812">Transmembrane</keyword>
<sequence length="193" mass="19518">MTVTAVPSPRRVLADAVPGARVRDVLLVVAGAGLVAGIGQLAIPLPFTPVPLTLGTFAVLFVGAALGPARAAAAMVLFLLAGVLGAPVFADGESGWALASFGYAVGYLPAAVLLGYLARRGADRSVFRTALAAVAATAVIYVPGVLWLMGYTGAWFGEALALGVVPFLIGDAVKAVAAALLLPGAWRLLGERR</sequence>
<feature type="transmembrane region" description="Helical" evidence="3">
    <location>
        <begin position="96"/>
        <end position="118"/>
    </location>
</feature>
<feature type="transmembrane region" description="Helical" evidence="3">
    <location>
        <begin position="25"/>
        <end position="43"/>
    </location>
</feature>
<evidence type="ECO:0000313" key="5">
    <source>
        <dbReference type="Proteomes" id="UP001596455"/>
    </source>
</evidence>
<evidence type="ECO:0000313" key="4">
    <source>
        <dbReference type="EMBL" id="MFC7406704.1"/>
    </source>
</evidence>
<gene>
    <name evidence="4" type="ORF">ACFQQL_16410</name>
</gene>
<keyword evidence="2" id="KW-1003">Cell membrane</keyword>
<feature type="transmembrane region" description="Helical" evidence="3">
    <location>
        <begin position="130"/>
        <end position="149"/>
    </location>
</feature>
<dbReference type="RefSeq" id="WP_382396238.1">
    <property type="nucleotide sequence ID" value="NZ_JBHTCQ010000004.1"/>
</dbReference>
<keyword evidence="5" id="KW-1185">Reference proteome</keyword>
<comment type="caution">
    <text evidence="4">The sequence shown here is derived from an EMBL/GenBank/DDBJ whole genome shotgun (WGS) entry which is preliminary data.</text>
</comment>
<feature type="transmembrane region" description="Helical" evidence="3">
    <location>
        <begin position="49"/>
        <end position="66"/>
    </location>
</feature>
<proteinExistence type="inferred from homology"/>
<keyword evidence="2" id="KW-0813">Transport</keyword>
<dbReference type="PIRSF" id="PIRSF016661">
    <property type="entry name" value="BioY"/>
    <property type="match status" value="1"/>
</dbReference>
<dbReference type="PANTHER" id="PTHR34295:SF1">
    <property type="entry name" value="BIOTIN TRANSPORTER BIOY"/>
    <property type="match status" value="1"/>
</dbReference>
<comment type="subcellular location">
    <subcellularLocation>
        <location evidence="2">Cell membrane</location>
        <topology evidence="2">Multi-pass membrane protein</topology>
    </subcellularLocation>
</comment>
<name>A0ABW2QB71_9MICO</name>
<dbReference type="Pfam" id="PF02632">
    <property type="entry name" value="BioY"/>
    <property type="match status" value="1"/>
</dbReference>
<dbReference type="EMBL" id="JBHTCQ010000004">
    <property type="protein sequence ID" value="MFC7406704.1"/>
    <property type="molecule type" value="Genomic_DNA"/>
</dbReference>
<organism evidence="4 5">
    <name type="scientific">Georgenia alba</name>
    <dbReference type="NCBI Taxonomy" id="2233858"/>
    <lineage>
        <taxon>Bacteria</taxon>
        <taxon>Bacillati</taxon>
        <taxon>Actinomycetota</taxon>
        <taxon>Actinomycetes</taxon>
        <taxon>Micrococcales</taxon>
        <taxon>Bogoriellaceae</taxon>
        <taxon>Georgenia</taxon>
    </lineage>
</organism>
<keyword evidence="2 3" id="KW-0472">Membrane</keyword>
<dbReference type="PANTHER" id="PTHR34295">
    <property type="entry name" value="BIOTIN TRANSPORTER BIOY"/>
    <property type="match status" value="1"/>
</dbReference>
<keyword evidence="3" id="KW-1133">Transmembrane helix</keyword>
<comment type="similarity">
    <text evidence="1 2">Belongs to the BioY family.</text>
</comment>
<dbReference type="Gene3D" id="1.10.1760.20">
    <property type="match status" value="1"/>
</dbReference>
<dbReference type="Proteomes" id="UP001596455">
    <property type="component" value="Unassembled WGS sequence"/>
</dbReference>
<feature type="transmembrane region" description="Helical" evidence="3">
    <location>
        <begin position="73"/>
        <end position="90"/>
    </location>
</feature>
<reference evidence="5" key="1">
    <citation type="journal article" date="2019" name="Int. J. Syst. Evol. Microbiol.">
        <title>The Global Catalogue of Microorganisms (GCM) 10K type strain sequencing project: providing services to taxonomists for standard genome sequencing and annotation.</title>
        <authorList>
            <consortium name="The Broad Institute Genomics Platform"/>
            <consortium name="The Broad Institute Genome Sequencing Center for Infectious Disease"/>
            <person name="Wu L."/>
            <person name="Ma J."/>
        </authorList>
    </citation>
    <scope>NUCLEOTIDE SEQUENCE [LARGE SCALE GENOMIC DNA]</scope>
    <source>
        <strain evidence="5">JCM 1490</strain>
    </source>
</reference>
<feature type="transmembrane region" description="Helical" evidence="3">
    <location>
        <begin position="161"/>
        <end position="186"/>
    </location>
</feature>
<evidence type="ECO:0000256" key="1">
    <source>
        <dbReference type="ARBA" id="ARBA00010692"/>
    </source>
</evidence>
<evidence type="ECO:0000256" key="3">
    <source>
        <dbReference type="SAM" id="Phobius"/>
    </source>
</evidence>
<accession>A0ABW2QB71</accession>